<dbReference type="EMBL" id="VNKQ01000005">
    <property type="protein sequence ID" value="KAG0651056.1"/>
    <property type="molecule type" value="Genomic_DNA"/>
</dbReference>
<organism evidence="1 2">
    <name type="scientific">Hyphodiscus hymeniophilus</name>
    <dbReference type="NCBI Taxonomy" id="353542"/>
    <lineage>
        <taxon>Eukaryota</taxon>
        <taxon>Fungi</taxon>
        <taxon>Dikarya</taxon>
        <taxon>Ascomycota</taxon>
        <taxon>Pezizomycotina</taxon>
        <taxon>Leotiomycetes</taxon>
        <taxon>Helotiales</taxon>
        <taxon>Hyphodiscaceae</taxon>
        <taxon>Hyphodiscus</taxon>
    </lineage>
</organism>
<reference evidence="1" key="1">
    <citation type="submission" date="2019-07" db="EMBL/GenBank/DDBJ databases">
        <title>Hyphodiscus hymeniophilus genome sequencing and assembly.</title>
        <authorList>
            <person name="Kramer G."/>
            <person name="Nodwell J."/>
        </authorList>
    </citation>
    <scope>NUCLEOTIDE SEQUENCE</scope>
    <source>
        <strain evidence="1">ATCC 34498</strain>
    </source>
</reference>
<protein>
    <submittedName>
        <fullName evidence="1">Uncharacterized protein</fullName>
    </submittedName>
</protein>
<name>A0A9P6VMJ6_9HELO</name>
<accession>A0A9P6VMJ6</accession>
<dbReference type="OrthoDB" id="5292533at2759"/>
<comment type="caution">
    <text evidence="1">The sequence shown here is derived from an EMBL/GenBank/DDBJ whole genome shotgun (WGS) entry which is preliminary data.</text>
</comment>
<evidence type="ECO:0000313" key="1">
    <source>
        <dbReference type="EMBL" id="KAG0651056.1"/>
    </source>
</evidence>
<dbReference type="Proteomes" id="UP000785200">
    <property type="component" value="Unassembled WGS sequence"/>
</dbReference>
<gene>
    <name evidence="1" type="ORF">D0Z07_2309</name>
</gene>
<sequence length="317" mass="36080">MAISPKGWQHGLEAIPITIAPGLHPNRWGDPSRILTAYCRRLRTCETIDVKSMLDIRAFGNIVTVHLKTHPSAPKDTTLTKFEVERIVDGQPPFYRSTISIPGSRTIHLKHPFNKNHHSSISRGGWVLAVGLSVGNDYIPCLYNMQQLRQKNSDEYWKGTLVWSAFEMIGHTLEQLRAFYHSPGVILDVKSGVLYCDQALDCYYLMVKSDWSLRPHELKTKDIESKALFRSLVGLAVEVRVLGKMQPKIFQLTSAKQLSRFLTASLTQKKTSRSFLQYCWKYYKVSSWACVKWSSTSQIQVSSLSCPRSLQISDPFI</sequence>
<proteinExistence type="predicted"/>
<evidence type="ECO:0000313" key="2">
    <source>
        <dbReference type="Proteomes" id="UP000785200"/>
    </source>
</evidence>
<dbReference type="AlphaFoldDB" id="A0A9P6VMJ6"/>
<keyword evidence="2" id="KW-1185">Reference proteome</keyword>